<name>A0AAF1K5Q8_9PROT</name>
<dbReference type="EMBL" id="JAAEDH010000019">
    <property type="protein sequence ID" value="MBR0656484.1"/>
    <property type="molecule type" value="Genomic_DNA"/>
</dbReference>
<protein>
    <submittedName>
        <fullName evidence="1">Uncharacterized protein</fullName>
    </submittedName>
</protein>
<organism evidence="1 2">
    <name type="scientific">Plastoroseomonas arctica</name>
    <dbReference type="NCBI Taxonomy" id="1509237"/>
    <lineage>
        <taxon>Bacteria</taxon>
        <taxon>Pseudomonadati</taxon>
        <taxon>Pseudomonadota</taxon>
        <taxon>Alphaproteobacteria</taxon>
        <taxon>Acetobacterales</taxon>
        <taxon>Acetobacteraceae</taxon>
        <taxon>Plastoroseomonas</taxon>
    </lineage>
</organism>
<dbReference type="Proteomes" id="UP001196068">
    <property type="component" value="Unassembled WGS sequence"/>
</dbReference>
<evidence type="ECO:0000313" key="1">
    <source>
        <dbReference type="EMBL" id="MBR0656484.1"/>
    </source>
</evidence>
<reference evidence="1" key="2">
    <citation type="journal article" date="2021" name="Syst. Appl. Microbiol.">
        <title>Roseomonas hellenica sp. nov., isolated from roots of wild-growing Alkanna tinctoria.</title>
        <authorList>
            <person name="Rat A."/>
            <person name="Naranjo H.D."/>
            <person name="Lebbe L."/>
            <person name="Cnockaert M."/>
            <person name="Krigas N."/>
            <person name="Grigoriadou K."/>
            <person name="Maloupa E."/>
            <person name="Willems A."/>
        </authorList>
    </citation>
    <scope>NUCLEOTIDE SEQUENCE</scope>
    <source>
        <strain evidence="1">LMG 28251</strain>
    </source>
</reference>
<keyword evidence="2" id="KW-1185">Reference proteome</keyword>
<proteinExistence type="predicted"/>
<dbReference type="RefSeq" id="WP_211875352.1">
    <property type="nucleotide sequence ID" value="NZ_JAAEDH010000019.1"/>
</dbReference>
<dbReference type="AlphaFoldDB" id="A0AAF1K5Q8"/>
<accession>A0AAF1K5Q8</accession>
<reference evidence="1" key="1">
    <citation type="submission" date="2020-01" db="EMBL/GenBank/DDBJ databases">
        <authorList>
            <person name="Rat A."/>
        </authorList>
    </citation>
    <scope>NUCLEOTIDE SEQUENCE</scope>
    <source>
        <strain evidence="1">LMG 28251</strain>
    </source>
</reference>
<sequence length="220" mass="23509">MSIGQELLDVPFPEMIYKMANAIAQGQRRLDKASLDTARALARARVSVIPEIFEIVEEKKISDVLEAGAALPDGPAPAPPTGDTKTIAVRSEVGKSVSMSLMQAGLLPTFYQFTESIIEVKISISHRSSFQSEFEVGAEFEIQTEAEAHGGLFGFGASGSVSTTFASHVNYKSSSSYDYSAEGSSLLRTTLKPVPAPARLIPRIVTIDATVQPPKVTFGA</sequence>
<gene>
    <name evidence="1" type="ORF">GXW79_15495</name>
</gene>
<evidence type="ECO:0000313" key="2">
    <source>
        <dbReference type="Proteomes" id="UP001196068"/>
    </source>
</evidence>
<comment type="caution">
    <text evidence="1">The sequence shown here is derived from an EMBL/GenBank/DDBJ whole genome shotgun (WGS) entry which is preliminary data.</text>
</comment>